<feature type="active site" evidence="11">
    <location>
        <position position="512"/>
    </location>
</feature>
<feature type="binding site" evidence="11">
    <location>
        <begin position="14"/>
        <end position="19"/>
    </location>
    <ligand>
        <name>ATP</name>
        <dbReference type="ChEBI" id="CHEBI:30616"/>
    </ligand>
</feature>
<dbReference type="AlphaFoldDB" id="A0A7C4H7F2"/>
<protein>
    <recommendedName>
        <fullName evidence="11">CTP synthase</fullName>
        <ecNumber evidence="11">6.3.4.2</ecNumber>
    </recommendedName>
    <alternativeName>
        <fullName evidence="11">Cytidine 5'-triphosphate synthase</fullName>
    </alternativeName>
    <alternativeName>
        <fullName evidence="11">Cytidine triphosphate synthetase</fullName>
        <shortName evidence="11">CTP synthetase</shortName>
        <shortName evidence="11">CTPS</shortName>
    </alternativeName>
    <alternativeName>
        <fullName evidence="11">UTP--ammonia ligase</fullName>
    </alternativeName>
</protein>
<dbReference type="GO" id="GO:0019856">
    <property type="term" value="P:pyrimidine nucleobase biosynthetic process"/>
    <property type="evidence" value="ECO:0007669"/>
    <property type="project" value="TreeGrafter"/>
</dbReference>
<dbReference type="Pfam" id="PF06418">
    <property type="entry name" value="CTP_synth_N"/>
    <property type="match status" value="1"/>
</dbReference>
<evidence type="ECO:0000256" key="6">
    <source>
        <dbReference type="ARBA" id="ARBA00022840"/>
    </source>
</evidence>
<comment type="similarity">
    <text evidence="2 11">Belongs to the CTP synthase family.</text>
</comment>
<feature type="active site" evidence="11">
    <location>
        <position position="510"/>
    </location>
</feature>
<dbReference type="GO" id="GO:0046872">
    <property type="term" value="F:metal ion binding"/>
    <property type="evidence" value="ECO:0007669"/>
    <property type="project" value="UniProtKB-KW"/>
</dbReference>
<dbReference type="FunFam" id="3.40.50.300:FF:000009">
    <property type="entry name" value="CTP synthase"/>
    <property type="match status" value="1"/>
</dbReference>
<dbReference type="FunFam" id="3.40.50.880:FF:000002">
    <property type="entry name" value="CTP synthase"/>
    <property type="match status" value="1"/>
</dbReference>
<keyword evidence="4 11" id="KW-0479">Metal-binding</keyword>
<feature type="binding site" evidence="11">
    <location>
        <position position="54"/>
    </location>
    <ligand>
        <name>L-glutamine</name>
        <dbReference type="ChEBI" id="CHEBI:58359"/>
    </ligand>
</feature>
<dbReference type="UniPathway" id="UPA00159">
    <property type="reaction ID" value="UER00277"/>
</dbReference>
<comment type="catalytic activity">
    <reaction evidence="11">
        <text>L-glutamine + H2O = L-glutamate + NH4(+)</text>
        <dbReference type="Rhea" id="RHEA:15889"/>
        <dbReference type="ChEBI" id="CHEBI:15377"/>
        <dbReference type="ChEBI" id="CHEBI:28938"/>
        <dbReference type="ChEBI" id="CHEBI:29985"/>
        <dbReference type="ChEBI" id="CHEBI:58359"/>
    </reaction>
</comment>
<dbReference type="PROSITE" id="PS51273">
    <property type="entry name" value="GATASE_TYPE_1"/>
    <property type="match status" value="1"/>
</dbReference>
<feature type="binding site" evidence="11">
    <location>
        <position position="357"/>
    </location>
    <ligand>
        <name>L-glutamine</name>
        <dbReference type="ChEBI" id="CHEBI:58359"/>
    </ligand>
</feature>
<keyword evidence="5 11" id="KW-0547">Nucleotide-binding</keyword>
<comment type="activity regulation">
    <text evidence="11">Allosterically activated by GTP, when glutamine is the substrate; GTP has no effect on the reaction when ammonia is the substrate. The allosteric effector GTP functions by stabilizing the protein conformation that binds the tetrahedral intermediate(s) formed during glutamine hydrolysis. Inhibited by the product CTP, via allosteric rather than competitive inhibition.</text>
</comment>
<dbReference type="NCBIfam" id="NF003792">
    <property type="entry name" value="PRK05380.1"/>
    <property type="match status" value="1"/>
</dbReference>
<reference evidence="14" key="1">
    <citation type="journal article" date="2020" name="mSystems">
        <title>Genome- and Community-Level Interaction Insights into Carbon Utilization and Element Cycling Functions of Hydrothermarchaeota in Hydrothermal Sediment.</title>
        <authorList>
            <person name="Zhou Z."/>
            <person name="Liu Y."/>
            <person name="Xu W."/>
            <person name="Pan J."/>
            <person name="Luo Z.H."/>
            <person name="Li M."/>
        </authorList>
    </citation>
    <scope>NUCLEOTIDE SEQUENCE [LARGE SCALE GENOMIC DNA]</scope>
    <source>
        <strain evidence="14">SpSt-658</strain>
    </source>
</reference>
<feature type="binding site" evidence="11">
    <location>
        <position position="224"/>
    </location>
    <ligand>
        <name>CTP</name>
        <dbReference type="ChEBI" id="CHEBI:37563"/>
        <note>allosteric inhibitor</note>
    </ligand>
</feature>
<comment type="function">
    <text evidence="11">Catalyzes the ATP-dependent amination of UTP to CTP with either L-glutamine or ammonia as the source of nitrogen. Regulates intracellular CTP levels through interactions with the four ribonucleotide triphosphates.</text>
</comment>
<dbReference type="Pfam" id="PF00117">
    <property type="entry name" value="GATase"/>
    <property type="match status" value="1"/>
</dbReference>
<keyword evidence="7 11" id="KW-0460">Magnesium</keyword>
<dbReference type="InterPro" id="IPR017926">
    <property type="entry name" value="GATASE"/>
</dbReference>
<dbReference type="PANTHER" id="PTHR11550:SF0">
    <property type="entry name" value="CTP SYNTHASE-RELATED"/>
    <property type="match status" value="1"/>
</dbReference>
<feature type="binding site" evidence="11">
    <location>
        <position position="408"/>
    </location>
    <ligand>
        <name>L-glutamine</name>
        <dbReference type="ChEBI" id="CHEBI:58359"/>
    </ligand>
</feature>
<comment type="miscellaneous">
    <text evidence="11">CTPSs have evolved a hybrid strategy for distinguishing between UTP and CTP. The overlapping regions of the product feedback inhibitory and substrate sites recognize a common feature in both compounds, the triphosphate moiety. To differentiate isosteric substrate and product pyrimidine rings, an additional pocket far from the expected kinase/ligase catalytic site, specifically recognizes the cytosine and ribose portions of the product inhibitor.</text>
</comment>
<feature type="binding site" evidence="11">
    <location>
        <begin position="188"/>
        <end position="193"/>
    </location>
    <ligand>
        <name>CTP</name>
        <dbReference type="ChEBI" id="CHEBI:37563"/>
        <note>allosteric inhibitor</note>
    </ligand>
</feature>
<feature type="active site" description="Nucleophile; for glutamine hydrolysis" evidence="11">
    <location>
        <position position="384"/>
    </location>
</feature>
<dbReference type="NCBIfam" id="TIGR00337">
    <property type="entry name" value="PyrG"/>
    <property type="match status" value="1"/>
</dbReference>
<dbReference type="Gene3D" id="3.40.50.880">
    <property type="match status" value="1"/>
</dbReference>
<dbReference type="GO" id="GO:0042802">
    <property type="term" value="F:identical protein binding"/>
    <property type="evidence" value="ECO:0007669"/>
    <property type="project" value="TreeGrafter"/>
</dbReference>
<evidence type="ECO:0000256" key="3">
    <source>
        <dbReference type="ARBA" id="ARBA00022598"/>
    </source>
</evidence>
<feature type="domain" description="Glutamine amidotransferase" evidence="12">
    <location>
        <begin position="302"/>
        <end position="528"/>
    </location>
</feature>
<comment type="pathway">
    <text evidence="1 11">Pyrimidine metabolism; CTP biosynthesis via de novo pathway; CTP from UDP: step 2/2.</text>
</comment>
<evidence type="ECO:0000259" key="12">
    <source>
        <dbReference type="Pfam" id="PF00117"/>
    </source>
</evidence>
<accession>A0A7C4H7F2</accession>
<gene>
    <name evidence="11" type="primary">pyrG</name>
    <name evidence="14" type="ORF">ENU31_03185</name>
</gene>
<keyword evidence="3 11" id="KW-0436">Ligase</keyword>
<evidence type="ECO:0000256" key="2">
    <source>
        <dbReference type="ARBA" id="ARBA00007533"/>
    </source>
</evidence>
<feature type="binding site" evidence="11">
    <location>
        <position position="242"/>
    </location>
    <ligand>
        <name>ATP</name>
        <dbReference type="ChEBI" id="CHEBI:30616"/>
    </ligand>
</feature>
<comment type="caution">
    <text evidence="11">Lacks conserved residue(s) required for the propagation of feature annotation.</text>
</comment>
<feature type="binding site" evidence="11">
    <location>
        <position position="71"/>
    </location>
    <ligand>
        <name>Mg(2+)</name>
        <dbReference type="ChEBI" id="CHEBI:18420"/>
    </ligand>
</feature>
<evidence type="ECO:0000256" key="7">
    <source>
        <dbReference type="ARBA" id="ARBA00022842"/>
    </source>
</evidence>
<name>A0A7C4H7F2_9CREN</name>
<dbReference type="EMBL" id="DTCA01000101">
    <property type="protein sequence ID" value="HGM07397.1"/>
    <property type="molecule type" value="Genomic_DNA"/>
</dbReference>
<dbReference type="GO" id="GO:0003883">
    <property type="term" value="F:CTP synthase activity"/>
    <property type="evidence" value="ECO:0007669"/>
    <property type="project" value="UniProtKB-UniRule"/>
</dbReference>
<dbReference type="GO" id="GO:0097268">
    <property type="term" value="C:cytoophidium"/>
    <property type="evidence" value="ECO:0007669"/>
    <property type="project" value="UniProtKB-ARBA"/>
</dbReference>
<feature type="binding site" evidence="11">
    <location>
        <begin position="385"/>
        <end position="388"/>
    </location>
    <ligand>
        <name>L-glutamine</name>
        <dbReference type="ChEBI" id="CHEBI:58359"/>
    </ligand>
</feature>
<comment type="catalytic activity">
    <reaction evidence="10 11">
        <text>UTP + L-glutamine + ATP + H2O = CTP + L-glutamate + ADP + phosphate + 2 H(+)</text>
        <dbReference type="Rhea" id="RHEA:26426"/>
        <dbReference type="ChEBI" id="CHEBI:15377"/>
        <dbReference type="ChEBI" id="CHEBI:15378"/>
        <dbReference type="ChEBI" id="CHEBI:29985"/>
        <dbReference type="ChEBI" id="CHEBI:30616"/>
        <dbReference type="ChEBI" id="CHEBI:37563"/>
        <dbReference type="ChEBI" id="CHEBI:43474"/>
        <dbReference type="ChEBI" id="CHEBI:46398"/>
        <dbReference type="ChEBI" id="CHEBI:58359"/>
        <dbReference type="ChEBI" id="CHEBI:456216"/>
        <dbReference type="EC" id="6.3.4.2"/>
    </reaction>
</comment>
<feature type="binding site" evidence="11">
    <location>
        <begin position="148"/>
        <end position="150"/>
    </location>
    <ligand>
        <name>CTP</name>
        <dbReference type="ChEBI" id="CHEBI:37563"/>
        <note>allosteric inhibitor</note>
    </ligand>
</feature>
<feature type="binding site" evidence="11">
    <location>
        <position position="71"/>
    </location>
    <ligand>
        <name>ATP</name>
        <dbReference type="ChEBI" id="CHEBI:30616"/>
    </ligand>
</feature>
<dbReference type="SUPFAM" id="SSF52317">
    <property type="entry name" value="Class I glutamine amidotransferase-like"/>
    <property type="match status" value="1"/>
</dbReference>
<keyword evidence="8 11" id="KW-0315">Glutamine amidotransferase</keyword>
<dbReference type="HAMAP" id="MF_01227">
    <property type="entry name" value="PyrG"/>
    <property type="match status" value="1"/>
</dbReference>
<sequence>MTKYIFITGGVLSGVGKGVTSASIAMLLQSMGYNVTAIKIDPYINVDAGTMNPYAHGEVFVTDDGGETDLDIGHYERFLGKNLSKKNNITTGQVYLSVITKERKGVYLGSTVQIIPHVTNEIKNIIMEVAKEQAADITIVEIGGTVGDIEGLPFLEAIRQMRLENGYRNTFFIHVALVPTLRTTGEQKTKPVQHSVQELRRIGIQPDMIVARCEKPLSDEARRKIALYSNVPEEYVISNHDVETIYEVPLILYMQRVPLLIAQRLELVYREPEISLWLNFVEKLKKADVKLRIAMIGKYTKLQDSYISIIEAIKHSSAYLGIKPIFHWIESSELENHDNYDVEKIIGKVDGAIILPGFGKRGSIGKIKAIKYLRENNIPTLGICFGFQLMIVEFARNVLNLRDADSSELNPTTPHPVIDLLPMQRNIDFIGGTMRLGSKTIKLIKGTKVFEAYGRDTIVERHRHRYGVNNKYIELFEKNGFIVSGVSSDEEIVEFMELKSHNFFIGTQAHPEFRSKPLEPSPIYTYFLRTALLIKNTNLR</sequence>
<evidence type="ECO:0000313" key="14">
    <source>
        <dbReference type="EMBL" id="HGM07397.1"/>
    </source>
</evidence>
<dbReference type="SUPFAM" id="SSF52540">
    <property type="entry name" value="P-loop containing nucleoside triphosphate hydrolases"/>
    <property type="match status" value="1"/>
</dbReference>
<dbReference type="GO" id="GO:0044210">
    <property type="term" value="P:'de novo' CTP biosynthetic process"/>
    <property type="evidence" value="ECO:0007669"/>
    <property type="project" value="UniProtKB-UniRule"/>
</dbReference>
<organism evidence="14">
    <name type="scientific">Ignisphaera aggregans</name>
    <dbReference type="NCBI Taxonomy" id="334771"/>
    <lineage>
        <taxon>Archaea</taxon>
        <taxon>Thermoproteota</taxon>
        <taxon>Thermoprotei</taxon>
        <taxon>Desulfurococcales</taxon>
        <taxon>Desulfurococcaceae</taxon>
        <taxon>Ignisphaera</taxon>
    </lineage>
</organism>
<evidence type="ECO:0000259" key="13">
    <source>
        <dbReference type="Pfam" id="PF06418"/>
    </source>
</evidence>
<dbReference type="InterPro" id="IPR029062">
    <property type="entry name" value="Class_I_gatase-like"/>
</dbReference>
<dbReference type="InterPro" id="IPR004468">
    <property type="entry name" value="CTP_synthase"/>
</dbReference>
<feature type="binding site" evidence="11">
    <location>
        <position position="13"/>
    </location>
    <ligand>
        <name>UTP</name>
        <dbReference type="ChEBI" id="CHEBI:46398"/>
    </ligand>
</feature>
<feature type="domain" description="CTP synthase N-terminal" evidence="13">
    <location>
        <begin position="3"/>
        <end position="267"/>
    </location>
</feature>
<dbReference type="GO" id="GO:0005524">
    <property type="term" value="F:ATP binding"/>
    <property type="evidence" value="ECO:0007669"/>
    <property type="project" value="UniProtKB-KW"/>
</dbReference>
<feature type="region of interest" description="Amidoligase domain" evidence="11">
    <location>
        <begin position="1"/>
        <end position="267"/>
    </location>
</feature>
<feature type="binding site" evidence="11">
    <location>
        <position position="141"/>
    </location>
    <ligand>
        <name>Mg(2+)</name>
        <dbReference type="ChEBI" id="CHEBI:18420"/>
    </ligand>
</feature>
<evidence type="ECO:0000256" key="11">
    <source>
        <dbReference type="HAMAP-Rule" id="MF_01227"/>
    </source>
</evidence>
<dbReference type="PANTHER" id="PTHR11550">
    <property type="entry name" value="CTP SYNTHASE"/>
    <property type="match status" value="1"/>
</dbReference>
<evidence type="ECO:0000256" key="8">
    <source>
        <dbReference type="ARBA" id="ARBA00022962"/>
    </source>
</evidence>
<dbReference type="InterPro" id="IPR027417">
    <property type="entry name" value="P-loop_NTPase"/>
</dbReference>
<keyword evidence="6 11" id="KW-0067">ATP-binding</keyword>
<feature type="binding site" evidence="11">
    <location>
        <begin position="188"/>
        <end position="193"/>
    </location>
    <ligand>
        <name>UTP</name>
        <dbReference type="ChEBI" id="CHEBI:46398"/>
    </ligand>
</feature>
<dbReference type="EC" id="6.3.4.2" evidence="11"/>
<evidence type="ECO:0000256" key="5">
    <source>
        <dbReference type="ARBA" id="ARBA00022741"/>
    </source>
</evidence>
<dbReference type="CDD" id="cd01746">
    <property type="entry name" value="GATase1_CTP_Synthase"/>
    <property type="match status" value="1"/>
</dbReference>
<evidence type="ECO:0000256" key="1">
    <source>
        <dbReference type="ARBA" id="ARBA00005171"/>
    </source>
</evidence>
<dbReference type="CDD" id="cd03113">
    <property type="entry name" value="CTPS_N"/>
    <property type="match status" value="1"/>
</dbReference>
<dbReference type="InterPro" id="IPR033828">
    <property type="entry name" value="GATase1_CTP_Synthase"/>
</dbReference>
<evidence type="ECO:0000256" key="10">
    <source>
        <dbReference type="ARBA" id="ARBA00047781"/>
    </source>
</evidence>
<evidence type="ECO:0000256" key="4">
    <source>
        <dbReference type="ARBA" id="ARBA00022723"/>
    </source>
</evidence>
<feature type="binding site" evidence="11">
    <location>
        <position position="224"/>
    </location>
    <ligand>
        <name>UTP</name>
        <dbReference type="ChEBI" id="CHEBI:46398"/>
    </ligand>
</feature>
<comment type="caution">
    <text evidence="14">The sequence shown here is derived from an EMBL/GenBank/DDBJ whole genome shotgun (WGS) entry which is preliminary data.</text>
</comment>
<feature type="binding site" evidence="11">
    <location>
        <position position="465"/>
    </location>
    <ligand>
        <name>L-glutamine</name>
        <dbReference type="ChEBI" id="CHEBI:58359"/>
    </ligand>
</feature>
<dbReference type="InterPro" id="IPR017456">
    <property type="entry name" value="CTP_synthase_N"/>
</dbReference>
<comment type="catalytic activity">
    <reaction evidence="11">
        <text>UTP + NH4(+) + ATP = CTP + ADP + phosphate + 2 H(+)</text>
        <dbReference type="Rhea" id="RHEA:16597"/>
        <dbReference type="ChEBI" id="CHEBI:15378"/>
        <dbReference type="ChEBI" id="CHEBI:28938"/>
        <dbReference type="ChEBI" id="CHEBI:30616"/>
        <dbReference type="ChEBI" id="CHEBI:37563"/>
        <dbReference type="ChEBI" id="CHEBI:43474"/>
        <dbReference type="ChEBI" id="CHEBI:46398"/>
        <dbReference type="ChEBI" id="CHEBI:456216"/>
    </reaction>
</comment>
<keyword evidence="9 11" id="KW-0665">Pyrimidine biosynthesis</keyword>
<comment type="subunit">
    <text evidence="11">Homotetramer.</text>
</comment>
<feature type="binding site" evidence="11">
    <location>
        <position position="13"/>
    </location>
    <ligand>
        <name>CTP</name>
        <dbReference type="ChEBI" id="CHEBI:37563"/>
        <note>allosteric inhibitor</note>
    </ligand>
</feature>
<dbReference type="Gene3D" id="3.40.50.300">
    <property type="entry name" value="P-loop containing nucleotide triphosphate hydrolases"/>
    <property type="match status" value="1"/>
</dbReference>
<proteinExistence type="inferred from homology"/>
<evidence type="ECO:0000256" key="9">
    <source>
        <dbReference type="ARBA" id="ARBA00022975"/>
    </source>
</evidence>